<feature type="region of interest" description="Disordered" evidence="1">
    <location>
        <begin position="1"/>
        <end position="20"/>
    </location>
</feature>
<dbReference type="GO" id="GO:0006629">
    <property type="term" value="P:lipid metabolic process"/>
    <property type="evidence" value="ECO:0007669"/>
    <property type="project" value="InterPro"/>
</dbReference>
<dbReference type="Gene3D" id="3.40.50.1820">
    <property type="entry name" value="alpha/beta hydrolase"/>
    <property type="match status" value="1"/>
</dbReference>
<evidence type="ECO:0000313" key="4">
    <source>
        <dbReference type="Proteomes" id="UP000636793"/>
    </source>
</evidence>
<proteinExistence type="predicted"/>
<comment type="caution">
    <text evidence="3">The sequence shown here is derived from an EMBL/GenBank/DDBJ whole genome shotgun (WGS) entry which is preliminary data.</text>
</comment>
<dbReference type="Pfam" id="PF01764">
    <property type="entry name" value="Lipase_3"/>
    <property type="match status" value="1"/>
</dbReference>
<evidence type="ECO:0000313" key="3">
    <source>
        <dbReference type="EMBL" id="GGB30014.1"/>
    </source>
</evidence>
<keyword evidence="4" id="KW-1185">Reference proteome</keyword>
<evidence type="ECO:0000259" key="2">
    <source>
        <dbReference type="Pfam" id="PF01764"/>
    </source>
</evidence>
<dbReference type="InterPro" id="IPR002921">
    <property type="entry name" value="Fungal_lipase-type"/>
</dbReference>
<dbReference type="SUPFAM" id="SSF53474">
    <property type="entry name" value="alpha/beta-Hydrolases"/>
    <property type="match status" value="1"/>
</dbReference>
<reference evidence="3" key="1">
    <citation type="journal article" date="2014" name="Int. J. Syst. Evol. Microbiol.">
        <title>Complete genome sequence of Corynebacterium casei LMG S-19264T (=DSM 44701T), isolated from a smear-ripened cheese.</title>
        <authorList>
            <consortium name="US DOE Joint Genome Institute (JGI-PGF)"/>
            <person name="Walter F."/>
            <person name="Albersmeier A."/>
            <person name="Kalinowski J."/>
            <person name="Ruckert C."/>
        </authorList>
    </citation>
    <scope>NUCLEOTIDE SEQUENCE</scope>
    <source>
        <strain evidence="3">CGMCC 1.15085</strain>
    </source>
</reference>
<dbReference type="Proteomes" id="UP000636793">
    <property type="component" value="Unassembled WGS sequence"/>
</dbReference>
<name>A0A916T3R0_9MICO</name>
<dbReference type="AlphaFoldDB" id="A0A916T3R0"/>
<gene>
    <name evidence="3" type="ORF">GCM10011492_20540</name>
</gene>
<feature type="domain" description="Fungal lipase-type" evidence="2">
    <location>
        <begin position="329"/>
        <end position="411"/>
    </location>
</feature>
<dbReference type="EMBL" id="BMHI01000003">
    <property type="protein sequence ID" value="GGB30014.1"/>
    <property type="molecule type" value="Genomic_DNA"/>
</dbReference>
<accession>A0A916T3R0</accession>
<sequence length="488" mass="52437">MATTDTPPRTTPQCKVSGSSGSTEAYFLDMRTTATKLDSSGDDATHLCTGVVSIGLSLPAKSAILSPGSALKITEQIASLTLNLGGLALRMEFVARTLRWSATAYELADATQRKLFAAINVATTPVRFVMAVQEASEKALLETSVPQKGPTVLQDMLGYGSALGKNFAKEVQQNVEDDPALVDGTVAWAQFFVAYESRTQVPIRRLFGASPSPTDYEGQIAWLLASGRRLGWFQDNKPLSVKQIGKKPGATKHRQLGDIVGEAADTEHQSTGDHSVVHVRRVVGADGKGAWVVSIPGTTHWNLHSDHGPSSTAANLASMAGKESSLYPAIGKAMTAAMKEAGVKPGTEPVMFTGHSQGGIVAARLAADQHFREKFNVKEVVTAGSPIGRIDIPKSVQVLSVENVHDPVPQADGVPNPDAVNRTNVVCETPRGEHLNSILDAHDASRYGRSADELSPSRPEQQLQEWYARNHKFLDGKDTDFTFQLRRH</sequence>
<reference evidence="3" key="2">
    <citation type="submission" date="2020-09" db="EMBL/GenBank/DDBJ databases">
        <authorList>
            <person name="Sun Q."/>
            <person name="Zhou Y."/>
        </authorList>
    </citation>
    <scope>NUCLEOTIDE SEQUENCE</scope>
    <source>
        <strain evidence="3">CGMCC 1.15085</strain>
    </source>
</reference>
<protein>
    <recommendedName>
        <fullName evidence="2">Fungal lipase-type domain-containing protein</fullName>
    </recommendedName>
</protein>
<dbReference type="InterPro" id="IPR029058">
    <property type="entry name" value="AB_hydrolase_fold"/>
</dbReference>
<dbReference type="RefSeq" id="WP_188836916.1">
    <property type="nucleotide sequence ID" value="NZ_BMHI01000003.1"/>
</dbReference>
<evidence type="ECO:0000256" key="1">
    <source>
        <dbReference type="SAM" id="MobiDB-lite"/>
    </source>
</evidence>
<organism evidence="3 4">
    <name type="scientific">Flexivirga endophytica</name>
    <dbReference type="NCBI Taxonomy" id="1849103"/>
    <lineage>
        <taxon>Bacteria</taxon>
        <taxon>Bacillati</taxon>
        <taxon>Actinomycetota</taxon>
        <taxon>Actinomycetes</taxon>
        <taxon>Micrococcales</taxon>
        <taxon>Dermacoccaceae</taxon>
        <taxon>Flexivirga</taxon>
    </lineage>
</organism>